<dbReference type="EMBL" id="VDMD01000045">
    <property type="protein sequence ID" value="TRM57563.1"/>
    <property type="molecule type" value="Genomic_DNA"/>
</dbReference>
<comment type="caution">
    <text evidence="2">The sequence shown here is derived from an EMBL/GenBank/DDBJ whole genome shotgun (WGS) entry which is preliminary data.</text>
</comment>
<feature type="compositionally biased region" description="Low complexity" evidence="1">
    <location>
        <begin position="882"/>
        <end position="893"/>
    </location>
</feature>
<name>A0A550BYF6_9AGAR</name>
<feature type="compositionally biased region" description="Basic and acidic residues" evidence="1">
    <location>
        <begin position="1550"/>
        <end position="1560"/>
    </location>
</feature>
<feature type="compositionally biased region" description="Polar residues" evidence="1">
    <location>
        <begin position="1429"/>
        <end position="1442"/>
    </location>
</feature>
<evidence type="ECO:0000313" key="3">
    <source>
        <dbReference type="Proteomes" id="UP000320762"/>
    </source>
</evidence>
<feature type="compositionally biased region" description="Polar residues" evidence="1">
    <location>
        <begin position="591"/>
        <end position="614"/>
    </location>
</feature>
<feature type="compositionally biased region" description="Low complexity" evidence="1">
    <location>
        <begin position="1640"/>
        <end position="1649"/>
    </location>
</feature>
<feature type="compositionally biased region" description="Basic and acidic residues" evidence="1">
    <location>
        <begin position="146"/>
        <end position="216"/>
    </location>
</feature>
<feature type="compositionally biased region" description="Low complexity" evidence="1">
    <location>
        <begin position="696"/>
        <end position="712"/>
    </location>
</feature>
<protein>
    <submittedName>
        <fullName evidence="2">Uncharacterized protein</fullName>
    </submittedName>
</protein>
<feature type="compositionally biased region" description="Polar residues" evidence="1">
    <location>
        <begin position="1209"/>
        <end position="1220"/>
    </location>
</feature>
<feature type="compositionally biased region" description="Low complexity" evidence="1">
    <location>
        <begin position="1587"/>
        <end position="1596"/>
    </location>
</feature>
<dbReference type="Proteomes" id="UP000320762">
    <property type="component" value="Unassembled WGS sequence"/>
</dbReference>
<feature type="compositionally biased region" description="Low complexity" evidence="1">
    <location>
        <begin position="390"/>
        <end position="405"/>
    </location>
</feature>
<feature type="compositionally biased region" description="Low complexity" evidence="1">
    <location>
        <begin position="1488"/>
        <end position="1500"/>
    </location>
</feature>
<gene>
    <name evidence="2" type="ORF">BD626DRAFT_574353</name>
</gene>
<feature type="compositionally biased region" description="Pro residues" evidence="1">
    <location>
        <begin position="1305"/>
        <end position="1314"/>
    </location>
</feature>
<feature type="compositionally biased region" description="Low complexity" evidence="1">
    <location>
        <begin position="1609"/>
        <end position="1626"/>
    </location>
</feature>
<feature type="compositionally biased region" description="Basic and acidic residues" evidence="1">
    <location>
        <begin position="406"/>
        <end position="426"/>
    </location>
</feature>
<feature type="compositionally biased region" description="Low complexity" evidence="1">
    <location>
        <begin position="1566"/>
        <end position="1577"/>
    </location>
</feature>
<feature type="compositionally biased region" description="Basic and acidic residues" evidence="1">
    <location>
        <begin position="56"/>
        <end position="70"/>
    </location>
</feature>
<dbReference type="STRING" id="97359.A0A550BYF6"/>
<feature type="compositionally biased region" description="Basic and acidic residues" evidence="1">
    <location>
        <begin position="257"/>
        <end position="389"/>
    </location>
</feature>
<feature type="compositionally biased region" description="Polar residues" evidence="1">
    <location>
        <begin position="471"/>
        <end position="505"/>
    </location>
</feature>
<feature type="compositionally biased region" description="Polar residues" evidence="1">
    <location>
        <begin position="1376"/>
        <end position="1413"/>
    </location>
</feature>
<feature type="compositionally biased region" description="Polar residues" evidence="1">
    <location>
        <begin position="783"/>
        <end position="811"/>
    </location>
</feature>
<evidence type="ECO:0000313" key="2">
    <source>
        <dbReference type="EMBL" id="TRM57563.1"/>
    </source>
</evidence>
<feature type="compositionally biased region" description="Basic and acidic residues" evidence="1">
    <location>
        <begin position="1294"/>
        <end position="1304"/>
    </location>
</feature>
<feature type="compositionally biased region" description="Pro residues" evidence="1">
    <location>
        <begin position="1002"/>
        <end position="1012"/>
    </location>
</feature>
<feature type="compositionally biased region" description="Basic and acidic residues" evidence="1">
    <location>
        <begin position="907"/>
        <end position="933"/>
    </location>
</feature>
<proteinExistence type="predicted"/>
<keyword evidence="3" id="KW-1185">Reference proteome</keyword>
<feature type="compositionally biased region" description="Basic and acidic residues" evidence="1">
    <location>
        <begin position="222"/>
        <end position="247"/>
    </location>
</feature>
<feature type="compositionally biased region" description="Basic and acidic residues" evidence="1">
    <location>
        <begin position="679"/>
        <end position="695"/>
    </location>
</feature>
<dbReference type="OrthoDB" id="3058872at2759"/>
<feature type="compositionally biased region" description="Polar residues" evidence="1">
    <location>
        <begin position="1279"/>
        <end position="1291"/>
    </location>
</feature>
<reference evidence="2 3" key="1">
    <citation type="journal article" date="2019" name="New Phytol.">
        <title>Comparative genomics reveals unique wood-decay strategies and fruiting body development in the Schizophyllaceae.</title>
        <authorList>
            <person name="Almasi E."/>
            <person name="Sahu N."/>
            <person name="Krizsan K."/>
            <person name="Balint B."/>
            <person name="Kovacs G.M."/>
            <person name="Kiss B."/>
            <person name="Cseklye J."/>
            <person name="Drula E."/>
            <person name="Henrissat B."/>
            <person name="Nagy I."/>
            <person name="Chovatia M."/>
            <person name="Adam C."/>
            <person name="LaButti K."/>
            <person name="Lipzen A."/>
            <person name="Riley R."/>
            <person name="Grigoriev I.V."/>
            <person name="Nagy L.G."/>
        </authorList>
    </citation>
    <scope>NUCLEOTIDE SEQUENCE [LARGE SCALE GENOMIC DNA]</scope>
    <source>
        <strain evidence="2 3">NL-1724</strain>
    </source>
</reference>
<feature type="region of interest" description="Disordered" evidence="1">
    <location>
        <begin position="1116"/>
        <end position="1692"/>
    </location>
</feature>
<feature type="region of interest" description="Disordered" evidence="1">
    <location>
        <begin position="1"/>
        <end position="1075"/>
    </location>
</feature>
<organism evidence="2 3">
    <name type="scientific">Schizophyllum amplum</name>
    <dbReference type="NCBI Taxonomy" id="97359"/>
    <lineage>
        <taxon>Eukaryota</taxon>
        <taxon>Fungi</taxon>
        <taxon>Dikarya</taxon>
        <taxon>Basidiomycota</taxon>
        <taxon>Agaricomycotina</taxon>
        <taxon>Agaricomycetes</taxon>
        <taxon>Agaricomycetidae</taxon>
        <taxon>Agaricales</taxon>
        <taxon>Schizophyllaceae</taxon>
        <taxon>Schizophyllum</taxon>
    </lineage>
</organism>
<feature type="compositionally biased region" description="Pro residues" evidence="1">
    <location>
        <begin position="981"/>
        <end position="995"/>
    </location>
</feature>
<sequence length="1818" mass="201642">MKRIFSSKKSHDPPPPAASKPVPSSSKHRSASVQPELKRTRAPSVRGIPAAAQPLHRTDRPESPSRERQHGTLRSSSRARPEPPLASSSHPERAAYPNGTAHTNGSADPRARPPRTYEASILERPQPTTRTKAPSIFNVPGATTSARDDAERRERRARRHAEEVDDRERVRDKDDTDRYRKEEQRRRAREEKRRLQEEQLRVQEDRQRLQEERQQRVQEAQRQQDDRQRQQEAQERQQRLQEERRLQEAQALQQQLQEKERVDRERRRERKRAERERAEREEQERLRVEREQERLRVERQEERLRAEREQAEQEEREQQEREREERERLTRQRLARERREREKERARIQEEEREQHERERERERRDREKAREREARKERHRLREQERARLAAAAPPEAPPVAAAAPREKPRLRERVPELRHPEPPREAPNPTFLKAKLLNGQGDEGDSSDSSARRRRVAAQQRRHTEEASTSRAQPAENHPSTSHLRSSSMPQTHELLAQSSSDTDQAKRERKRRAPSVRPASRSQYREMPDSAPVRPPSRSHHREIPTSSFDAAPPPPPLATIHPNGAAFQPNGTVFHSNGLNGIDKRSSQAQEFTPSSDSRGNKKNSPQEASPSKFIRPSPPYPAYKDHSPSRAHVPIMQTRSASQQSHFPSAEHLSFSAVKGKFSPNTNPSPHSTRSRDYVKHSPSESRDTGADAAPPASYPSGYAPVPVAAPALGHEASSSSHLAPPQMLSGAGASRETLHLPTPRAVAPSFNIFSHAPPQDESTVIGYDEASIPDPASQATWGSSNLRDSKLTTSASDMARRTSQTPRPPAPVEPISHRQLRNDLSSTESVSKPPLTAFNHAVPMRTRTVSSSDNEERKESPRGMSRKERTRREKQASAAQASSQPYAAIPPPAAAPAHVKTGAERVAFADEPGRSKQFARADLDRRRGVPQHAPPPQDTGPAWFTALQPTHGERSFDAVHGSPMRASETTGSPALPVPPPVPRLPPPPFGEDESPTVPPFETPPTEPAVLIPAVMFAPEPPEPSPPRGMAPTMSTSRERVRDSGIGFSAVPPVPAPLPVQQSASGHAHVNPESIVPQRSWNSVNSYNAPPVTASASSQERVTFPTRGNTVDVPLVTARPPAVNGLAPETYATRRRSQSHDSHLFDVSWSTRGQGRADSGSLLDPPPRTATATGFRSQPRFEPPARTATAAGFRQQPPKDSPPKWTSPSTRTTVNHAKLAEILSPPPPSRRLSKVSPPQDQGQGRQMEPEPAAYPSIGRSASVAPGQERRLPPQLQQSVLFSSSAEPTRAPRDTSRVERPSPPPTPPQRRSPQEVVVQRPTPPEVEPLPERVMSPSPPKLSSTRTREAPQRPPSRAHQPTSSYPASDPYRTYNQTYPEPSAMAASNVTYKPSDLSQTRATKQASSDNPANGPPSSRRMYESAPYPSTSAYGQQSINQARAPEPPVKASAPEHSRAAEYARGMTNGATQAQPPVQAPPSRHHPSLSLPTSASAPRAPYLPPSNPSTRTERATRSQSTSSAVPPPEARQNGYSAYATYSRATGQAATDHKLRPKASEESLQTPSSIRRSPSRGSLAAFLEPEPQQQQQQYKQQDATRKNGLLSFFRQRTQDQPPQQTAASAPQVWHPAAPKEREQRSAAVASVSRDAPSDSKKILHRAPVAPSTRAAPPPPINVQIPISGPPPPAKSPKVLQSLRYLSAKRYRTVSAASHEAADGTAPNTVGSPTASMHSSTPMQPPSLRDPLLATEQWQLMEEEQQRKPRRQRPGVVFDVPEGVPENGRPRLGRQHTRAASASRSTRTPLRVQTPGPGRRSTDR</sequence>
<feature type="compositionally biased region" description="Polar residues" evidence="1">
    <location>
        <begin position="668"/>
        <end position="677"/>
    </location>
</feature>
<accession>A0A550BYF6</accession>
<feature type="compositionally biased region" description="Polar residues" evidence="1">
    <location>
        <begin position="1720"/>
        <end position="1736"/>
    </location>
</feature>
<feature type="compositionally biased region" description="Polar residues" evidence="1">
    <location>
        <begin position="573"/>
        <end position="583"/>
    </location>
</feature>
<feature type="region of interest" description="Disordered" evidence="1">
    <location>
        <begin position="1709"/>
        <end position="1818"/>
    </location>
</feature>
<feature type="compositionally biased region" description="Basic and acidic residues" evidence="1">
    <location>
        <begin position="860"/>
        <end position="881"/>
    </location>
</feature>
<feature type="compositionally biased region" description="Pro residues" evidence="1">
    <location>
        <begin position="1024"/>
        <end position="1034"/>
    </location>
</feature>
<feature type="compositionally biased region" description="Low complexity" evidence="1">
    <location>
        <begin position="1792"/>
        <end position="1802"/>
    </location>
</feature>
<evidence type="ECO:0000256" key="1">
    <source>
        <dbReference type="SAM" id="MobiDB-lite"/>
    </source>
</evidence>
<feature type="compositionally biased region" description="Polar residues" evidence="1">
    <location>
        <begin position="642"/>
        <end position="652"/>
    </location>
</feature>